<comment type="caution">
    <text evidence="6">The sequence shown here is derived from an EMBL/GenBank/DDBJ whole genome shotgun (WGS) entry which is preliminary data.</text>
</comment>
<protein>
    <recommendedName>
        <fullName evidence="4">Metalloendopeptidase</fullName>
        <ecNumber evidence="4">3.4.24.-</ecNumber>
    </recommendedName>
</protein>
<dbReference type="InterPro" id="IPR001506">
    <property type="entry name" value="Peptidase_M12A"/>
</dbReference>
<feature type="binding site" evidence="3">
    <location>
        <position position="126"/>
    </location>
    <ligand>
        <name>Zn(2+)</name>
        <dbReference type="ChEBI" id="CHEBI:29105"/>
        <note>catalytic</note>
    </ligand>
</feature>
<comment type="cofactor">
    <cofactor evidence="3 4">
        <name>Zn(2+)</name>
        <dbReference type="ChEBI" id="CHEBI:29105"/>
    </cofactor>
    <text evidence="3 4">Binds 1 zinc ion per subunit.</text>
</comment>
<evidence type="ECO:0000256" key="1">
    <source>
        <dbReference type="ARBA" id="ARBA00011245"/>
    </source>
</evidence>
<evidence type="ECO:0000256" key="2">
    <source>
        <dbReference type="ARBA" id="ARBA00025529"/>
    </source>
</evidence>
<feature type="binding site" evidence="3">
    <location>
        <position position="136"/>
    </location>
    <ligand>
        <name>Zn(2+)</name>
        <dbReference type="ChEBI" id="CHEBI:29105"/>
        <note>catalytic</note>
    </ligand>
</feature>
<keyword evidence="3 4" id="KW-0645">Protease</keyword>
<gene>
    <name evidence="6" type="ORF">CDAR_341</name>
</gene>
<evidence type="ECO:0000256" key="3">
    <source>
        <dbReference type="PROSITE-ProRule" id="PRU01211"/>
    </source>
</evidence>
<feature type="binding site" evidence="3">
    <location>
        <position position="130"/>
    </location>
    <ligand>
        <name>Zn(2+)</name>
        <dbReference type="ChEBI" id="CHEBI:29105"/>
        <note>catalytic</note>
    </ligand>
</feature>
<dbReference type="CDD" id="cd04280">
    <property type="entry name" value="ZnMc_astacin_like"/>
    <property type="match status" value="1"/>
</dbReference>
<dbReference type="GO" id="GO:0008270">
    <property type="term" value="F:zinc ion binding"/>
    <property type="evidence" value="ECO:0007669"/>
    <property type="project" value="UniProtKB-UniRule"/>
</dbReference>
<dbReference type="PANTHER" id="PTHR10127">
    <property type="entry name" value="DISCOIDIN, CUB, EGF, LAMININ , AND ZINC METALLOPROTEASE DOMAIN CONTAINING"/>
    <property type="match status" value="1"/>
</dbReference>
<keyword evidence="3 4" id="KW-0862">Zinc</keyword>
<dbReference type="EMBL" id="BPLQ01006175">
    <property type="protein sequence ID" value="GIY20493.1"/>
    <property type="molecule type" value="Genomic_DNA"/>
</dbReference>
<feature type="domain" description="Peptidase M12A" evidence="5">
    <location>
        <begin position="37"/>
        <end position="229"/>
    </location>
</feature>
<dbReference type="EC" id="3.4.24.-" evidence="4"/>
<dbReference type="Pfam" id="PF01400">
    <property type="entry name" value="Astacin"/>
    <property type="match status" value="1"/>
</dbReference>
<sequence>MCVKCSLPVSEKMRLALEDPDLYEGDMVGNLRSVDRNVKRGDEFRWPNAAVPYVIDQALLAHSDVILKGMKNYHDNTCVRFVPRTTEKDYVNIYQGGKCSSAVGRVGGQQNLSLGNECLVVGTVIHELGHALGFYHEQSRSDRDEFVIIYKENMKNGTEGNFVKLEPHQNILYTEFDYDSIMIYGNKAFSKDGQSNTIEAKNGQELLPSFQKKSLTESDIVSVKKMYKC</sequence>
<comment type="subunit">
    <text evidence="1">Monomer.</text>
</comment>
<evidence type="ECO:0000313" key="6">
    <source>
        <dbReference type="EMBL" id="GIY20493.1"/>
    </source>
</evidence>
<reference evidence="6 7" key="1">
    <citation type="submission" date="2021-06" db="EMBL/GenBank/DDBJ databases">
        <title>Caerostris darwini draft genome.</title>
        <authorList>
            <person name="Kono N."/>
            <person name="Arakawa K."/>
        </authorList>
    </citation>
    <scope>NUCLEOTIDE SEQUENCE [LARGE SCALE GENOMIC DNA]</scope>
</reference>
<evidence type="ECO:0000256" key="4">
    <source>
        <dbReference type="RuleBase" id="RU361183"/>
    </source>
</evidence>
<dbReference type="Gene3D" id="3.40.390.10">
    <property type="entry name" value="Collagenase (Catalytic Domain)"/>
    <property type="match status" value="1"/>
</dbReference>
<dbReference type="SMART" id="SM00235">
    <property type="entry name" value="ZnMc"/>
    <property type="match status" value="1"/>
</dbReference>
<evidence type="ECO:0000259" key="5">
    <source>
        <dbReference type="PROSITE" id="PS51864"/>
    </source>
</evidence>
<dbReference type="InterPro" id="IPR024079">
    <property type="entry name" value="MetalloPept_cat_dom_sf"/>
</dbReference>
<comment type="caution">
    <text evidence="3">Lacks conserved residue(s) required for the propagation of feature annotation.</text>
</comment>
<keyword evidence="3 4" id="KW-0482">Metalloprotease</keyword>
<dbReference type="PRINTS" id="PR00480">
    <property type="entry name" value="ASTACIN"/>
</dbReference>
<dbReference type="SUPFAM" id="SSF55486">
    <property type="entry name" value="Metalloproteases ('zincins'), catalytic domain"/>
    <property type="match status" value="1"/>
</dbReference>
<dbReference type="GO" id="GO:0006508">
    <property type="term" value="P:proteolysis"/>
    <property type="evidence" value="ECO:0007669"/>
    <property type="project" value="UniProtKB-KW"/>
</dbReference>
<accession>A0AAV4RKE9</accession>
<dbReference type="InterPro" id="IPR006026">
    <property type="entry name" value="Peptidase_Metallo"/>
</dbReference>
<dbReference type="Proteomes" id="UP001054837">
    <property type="component" value="Unassembled WGS sequence"/>
</dbReference>
<dbReference type="PROSITE" id="PS51864">
    <property type="entry name" value="ASTACIN"/>
    <property type="match status" value="1"/>
</dbReference>
<keyword evidence="7" id="KW-1185">Reference proteome</keyword>
<name>A0AAV4RKE9_9ARAC</name>
<proteinExistence type="predicted"/>
<comment type="function">
    <text evidence="2">Zinc metalloprotease. Provoques deadhesion of endothelial cells from cell cultures, and also degradation of fibronectin, fibrinogen and gelatin in vitro. Its role in the venom is not fully understood but it might act as a spreading factor that facilitates diffusion of other venom toxins. Alternatively, it might be involved in the proteolytic processing of other venom toxins or it might play a role in extra-oral digestion of prey.</text>
</comment>
<keyword evidence="3 4" id="KW-0378">Hydrolase</keyword>
<evidence type="ECO:0000313" key="7">
    <source>
        <dbReference type="Proteomes" id="UP001054837"/>
    </source>
</evidence>
<keyword evidence="3 4" id="KW-0479">Metal-binding</keyword>
<organism evidence="6 7">
    <name type="scientific">Caerostris darwini</name>
    <dbReference type="NCBI Taxonomy" id="1538125"/>
    <lineage>
        <taxon>Eukaryota</taxon>
        <taxon>Metazoa</taxon>
        <taxon>Ecdysozoa</taxon>
        <taxon>Arthropoda</taxon>
        <taxon>Chelicerata</taxon>
        <taxon>Arachnida</taxon>
        <taxon>Araneae</taxon>
        <taxon>Araneomorphae</taxon>
        <taxon>Entelegynae</taxon>
        <taxon>Araneoidea</taxon>
        <taxon>Araneidae</taxon>
        <taxon>Caerostris</taxon>
    </lineage>
</organism>
<feature type="active site" evidence="3">
    <location>
        <position position="127"/>
    </location>
</feature>
<dbReference type="AlphaFoldDB" id="A0AAV4RKE9"/>
<dbReference type="GO" id="GO:0004222">
    <property type="term" value="F:metalloendopeptidase activity"/>
    <property type="evidence" value="ECO:0007669"/>
    <property type="project" value="UniProtKB-UniRule"/>
</dbReference>
<dbReference type="InterPro" id="IPR034035">
    <property type="entry name" value="Astacin-like_dom"/>
</dbReference>
<dbReference type="PANTHER" id="PTHR10127:SF883">
    <property type="entry name" value="ZINC METALLOPROTEINASE NAS-8"/>
    <property type="match status" value="1"/>
</dbReference>